<dbReference type="SUPFAM" id="SSF51126">
    <property type="entry name" value="Pectin lyase-like"/>
    <property type="match status" value="1"/>
</dbReference>
<dbReference type="GO" id="GO:0042545">
    <property type="term" value="P:cell wall modification"/>
    <property type="evidence" value="ECO:0007669"/>
    <property type="project" value="UniProtKB-UniRule"/>
</dbReference>
<dbReference type="InterPro" id="IPR011050">
    <property type="entry name" value="Pectin_lyase_fold/virulence"/>
</dbReference>
<evidence type="ECO:0000256" key="2">
    <source>
        <dbReference type="ARBA" id="ARBA00022801"/>
    </source>
</evidence>
<evidence type="ECO:0000256" key="1">
    <source>
        <dbReference type="ARBA" id="ARBA00008891"/>
    </source>
</evidence>
<dbReference type="PROSITE" id="PS00503">
    <property type="entry name" value="PECTINESTERASE_2"/>
    <property type="match status" value="1"/>
</dbReference>
<keyword evidence="3 5" id="KW-0063">Aspartyl esterase</keyword>
<protein>
    <recommendedName>
        <fullName evidence="5">Pectinesterase</fullName>
        <ecNumber evidence="5">3.1.1.11</ecNumber>
    </recommendedName>
</protein>
<dbReference type="Proteomes" id="UP000252733">
    <property type="component" value="Unassembled WGS sequence"/>
</dbReference>
<evidence type="ECO:0000256" key="3">
    <source>
        <dbReference type="ARBA" id="ARBA00023085"/>
    </source>
</evidence>
<comment type="pathway">
    <text evidence="5">Glycan metabolism; pectin degradation; 2-dehydro-3-deoxy-D-gluconate from pectin: step 1/5.</text>
</comment>
<keyword evidence="8" id="KW-1185">Reference proteome</keyword>
<evidence type="ECO:0000259" key="6">
    <source>
        <dbReference type="Pfam" id="PF01095"/>
    </source>
</evidence>
<feature type="chain" id="PRO_5016486391" description="Pectinesterase" evidence="5">
    <location>
        <begin position="24"/>
        <end position="329"/>
    </location>
</feature>
<comment type="similarity">
    <text evidence="1">Belongs to the pectinesterase family.</text>
</comment>
<proteinExistence type="inferred from homology"/>
<name>A0A368V8D1_9BACT</name>
<sequence length="329" mass="37047">MAPIKHIFLLFCFSAIFAATAYAYETRITVAIDGSGDYTSINEAIYDTKSFPDKPITIFIKNGVYHEKVKIPAFNTKLSLIGESREGTIISWDDHFRKIDKGRNSTFYTYTLKVEANDFYAENLTIRNTAGAVGQAVALHVTGDRVTFRNCNILGHQDTLYSAGENSRQYFHNCFIEGTTDFIFGEATALFENCTIHSLADSYITAASTAQGKQFGFVFLECTLTASQDVSEVFLGRPWRDYARVVFLHCKMGNHIKAEGWANWSSTSRNETAFYGEYENRRPGASTKKRVPWSHQLSDSEAAKHTKEEILGSFFDPKVPVSCWTSQNH</sequence>
<comment type="catalytic activity">
    <reaction evidence="5">
        <text>[(1-&gt;4)-alpha-D-galacturonosyl methyl ester](n) + n H2O = [(1-&gt;4)-alpha-D-galacturonosyl](n) + n methanol + n H(+)</text>
        <dbReference type="Rhea" id="RHEA:22380"/>
        <dbReference type="Rhea" id="RHEA-COMP:14570"/>
        <dbReference type="Rhea" id="RHEA-COMP:14573"/>
        <dbReference type="ChEBI" id="CHEBI:15377"/>
        <dbReference type="ChEBI" id="CHEBI:15378"/>
        <dbReference type="ChEBI" id="CHEBI:17790"/>
        <dbReference type="ChEBI" id="CHEBI:140522"/>
        <dbReference type="ChEBI" id="CHEBI:140523"/>
        <dbReference type="EC" id="3.1.1.11"/>
    </reaction>
</comment>
<dbReference type="EMBL" id="QPIZ01000006">
    <property type="protein sequence ID" value="RCW37358.1"/>
    <property type="molecule type" value="Genomic_DNA"/>
</dbReference>
<feature type="domain" description="Pectinesterase catalytic" evidence="6">
    <location>
        <begin position="28"/>
        <end position="311"/>
    </location>
</feature>
<dbReference type="GO" id="GO:0030599">
    <property type="term" value="F:pectinesterase activity"/>
    <property type="evidence" value="ECO:0007669"/>
    <property type="project" value="UniProtKB-UniRule"/>
</dbReference>
<dbReference type="InterPro" id="IPR033131">
    <property type="entry name" value="Pectinesterase_Asp_AS"/>
</dbReference>
<dbReference type="InterPro" id="IPR012334">
    <property type="entry name" value="Pectin_lyas_fold"/>
</dbReference>
<evidence type="ECO:0000256" key="4">
    <source>
        <dbReference type="PROSITE-ProRule" id="PRU10040"/>
    </source>
</evidence>
<dbReference type="EC" id="3.1.1.11" evidence="5"/>
<dbReference type="InterPro" id="IPR000070">
    <property type="entry name" value="Pectinesterase_cat"/>
</dbReference>
<dbReference type="PANTHER" id="PTHR31321">
    <property type="entry name" value="ACYL-COA THIOESTER HYDROLASE YBHC-RELATED"/>
    <property type="match status" value="1"/>
</dbReference>
<gene>
    <name evidence="7" type="ORF">DFO77_10651</name>
</gene>
<accession>A0A368V8D1</accession>
<reference evidence="7 8" key="1">
    <citation type="submission" date="2018-07" db="EMBL/GenBank/DDBJ databases">
        <title>Freshwater and sediment microbial communities from various areas in North America, analyzing microbe dynamics in response to fracking.</title>
        <authorList>
            <person name="Lamendella R."/>
        </authorList>
    </citation>
    <scope>NUCLEOTIDE SEQUENCE [LARGE SCALE GENOMIC DNA]</scope>
    <source>
        <strain evidence="7 8">160A</strain>
    </source>
</reference>
<dbReference type="AlphaFoldDB" id="A0A368V8D1"/>
<dbReference type="PANTHER" id="PTHR31321:SF57">
    <property type="entry name" value="PECTINESTERASE 53-RELATED"/>
    <property type="match status" value="1"/>
</dbReference>
<evidence type="ECO:0000313" key="7">
    <source>
        <dbReference type="EMBL" id="RCW37358.1"/>
    </source>
</evidence>
<feature type="active site" evidence="4">
    <location>
        <position position="181"/>
    </location>
</feature>
<comment type="caution">
    <text evidence="7">The sequence shown here is derived from an EMBL/GenBank/DDBJ whole genome shotgun (WGS) entry which is preliminary data.</text>
</comment>
<evidence type="ECO:0000313" key="8">
    <source>
        <dbReference type="Proteomes" id="UP000252733"/>
    </source>
</evidence>
<organism evidence="7 8">
    <name type="scientific">Marinilabilia salmonicolor</name>
    <dbReference type="NCBI Taxonomy" id="989"/>
    <lineage>
        <taxon>Bacteria</taxon>
        <taxon>Pseudomonadati</taxon>
        <taxon>Bacteroidota</taxon>
        <taxon>Bacteroidia</taxon>
        <taxon>Marinilabiliales</taxon>
        <taxon>Marinilabiliaceae</taxon>
        <taxon>Marinilabilia</taxon>
    </lineage>
</organism>
<dbReference type="Gene3D" id="2.160.20.10">
    <property type="entry name" value="Single-stranded right-handed beta-helix, Pectin lyase-like"/>
    <property type="match status" value="1"/>
</dbReference>
<dbReference type="RefSeq" id="WP_114436668.1">
    <property type="nucleotide sequence ID" value="NZ_QPIZ01000006.1"/>
</dbReference>
<evidence type="ECO:0000256" key="5">
    <source>
        <dbReference type="RuleBase" id="RU000589"/>
    </source>
</evidence>
<feature type="signal peptide" evidence="5">
    <location>
        <begin position="1"/>
        <end position="23"/>
    </location>
</feature>
<dbReference type="GO" id="GO:0045490">
    <property type="term" value="P:pectin catabolic process"/>
    <property type="evidence" value="ECO:0007669"/>
    <property type="project" value="UniProtKB-UniRule"/>
</dbReference>
<dbReference type="UniPathway" id="UPA00545">
    <property type="reaction ID" value="UER00823"/>
</dbReference>
<dbReference type="Pfam" id="PF01095">
    <property type="entry name" value="Pectinesterase"/>
    <property type="match status" value="1"/>
</dbReference>
<keyword evidence="2 5" id="KW-0378">Hydrolase</keyword>
<keyword evidence="5" id="KW-0732">Signal</keyword>
<dbReference type="GO" id="GO:0009279">
    <property type="term" value="C:cell outer membrane"/>
    <property type="evidence" value="ECO:0007669"/>
    <property type="project" value="TreeGrafter"/>
</dbReference>